<keyword evidence="2" id="KW-0813">Transport</keyword>
<dbReference type="eggNOG" id="COG1762">
    <property type="taxonomic scope" value="Bacteria"/>
</dbReference>
<organism evidence="8 9">
    <name type="scientific">Coriobacterium glomerans (strain ATCC 49209 / DSM 20642 / JCM 10262 / PW2)</name>
    <dbReference type="NCBI Taxonomy" id="700015"/>
    <lineage>
        <taxon>Bacteria</taxon>
        <taxon>Bacillati</taxon>
        <taxon>Actinomycetota</taxon>
        <taxon>Coriobacteriia</taxon>
        <taxon>Coriobacteriales</taxon>
        <taxon>Coriobacteriaceae</taxon>
        <taxon>Coriobacterium</taxon>
    </lineage>
</organism>
<dbReference type="Proteomes" id="UP000006851">
    <property type="component" value="Chromosome"/>
</dbReference>
<evidence type="ECO:0000256" key="2">
    <source>
        <dbReference type="ARBA" id="ARBA00022448"/>
    </source>
</evidence>
<evidence type="ECO:0000256" key="4">
    <source>
        <dbReference type="ARBA" id="ARBA00022679"/>
    </source>
</evidence>
<keyword evidence="3" id="KW-0963">Cytoplasm</keyword>
<keyword evidence="6" id="KW-0418">Kinase</keyword>
<dbReference type="GO" id="GO:0009401">
    <property type="term" value="P:phosphoenolpyruvate-dependent sugar phosphotransferase system"/>
    <property type="evidence" value="ECO:0007669"/>
    <property type="project" value="UniProtKB-KW"/>
</dbReference>
<evidence type="ECO:0000313" key="9">
    <source>
        <dbReference type="Proteomes" id="UP000006851"/>
    </source>
</evidence>
<dbReference type="GO" id="GO:0005737">
    <property type="term" value="C:cytoplasm"/>
    <property type="evidence" value="ECO:0007669"/>
    <property type="project" value="UniProtKB-SubCell"/>
</dbReference>
<gene>
    <name evidence="8" type="ordered locus">Corgl_0673</name>
</gene>
<feature type="domain" description="PTS EIIA type-2" evidence="7">
    <location>
        <begin position="10"/>
        <end position="152"/>
    </location>
</feature>
<dbReference type="RefSeq" id="WP_013708530.1">
    <property type="nucleotide sequence ID" value="NC_015389.1"/>
</dbReference>
<dbReference type="HOGENOM" id="CLU_072531_2_0_11"/>
<reference evidence="9" key="1">
    <citation type="journal article" date="2013" name="Stand. Genomic Sci.">
        <title>Complete genome sequence of Coriobacterium glomerans type strain (PW2(T)) from the midgut of Pyrrhocoris apterus L. (red soldier bug).</title>
        <authorList>
            <person name="Stackebrandt E."/>
            <person name="Zeytun A."/>
            <person name="Lapidus A."/>
            <person name="Nolan M."/>
            <person name="Lucas S."/>
            <person name="Hammon N."/>
            <person name="Deshpande S."/>
            <person name="Cheng J.F."/>
            <person name="Tapia R."/>
            <person name="Goodwin L.A."/>
            <person name="Pitluck S."/>
            <person name="Liolios K."/>
            <person name="Pagani I."/>
            <person name="Ivanova N."/>
            <person name="Mavromatis K."/>
            <person name="Mikhailova N."/>
            <person name="Huntemann M."/>
            <person name="Pati A."/>
            <person name="Chen A."/>
            <person name="Palaniappan K."/>
            <person name="Chang Y.J."/>
            <person name="Land M."/>
            <person name="Hauser L."/>
            <person name="Rohde M."/>
            <person name="Pukall R."/>
            <person name="Goker M."/>
            <person name="Detter J.C."/>
            <person name="Woyke T."/>
            <person name="Bristow J."/>
            <person name="Eisen J.A."/>
            <person name="Markowitz V."/>
            <person name="Hugenholtz P."/>
            <person name="Kyrpides N.C."/>
            <person name="Klenk H.P."/>
        </authorList>
    </citation>
    <scope>NUCLEOTIDE SEQUENCE</scope>
    <source>
        <strain evidence="9">ATCC 49209 / DSM 20642 / JCM 10262 / PW2</strain>
    </source>
</reference>
<dbReference type="GO" id="GO:0016301">
    <property type="term" value="F:kinase activity"/>
    <property type="evidence" value="ECO:0007669"/>
    <property type="project" value="UniProtKB-KW"/>
</dbReference>
<dbReference type="EMBL" id="CP002628">
    <property type="protein sequence ID" value="AEB06787.1"/>
    <property type="molecule type" value="Genomic_DNA"/>
</dbReference>
<dbReference type="AlphaFoldDB" id="F2N7H1"/>
<evidence type="ECO:0000256" key="6">
    <source>
        <dbReference type="ARBA" id="ARBA00022777"/>
    </source>
</evidence>
<evidence type="ECO:0000313" key="8">
    <source>
        <dbReference type="EMBL" id="AEB06787.1"/>
    </source>
</evidence>
<comment type="subcellular location">
    <subcellularLocation>
        <location evidence="1">Cytoplasm</location>
    </subcellularLocation>
</comment>
<dbReference type="InterPro" id="IPR016152">
    <property type="entry name" value="PTrfase/Anion_transptr"/>
</dbReference>
<dbReference type="OrthoDB" id="1634238at2"/>
<dbReference type="PROSITE" id="PS51094">
    <property type="entry name" value="PTS_EIIA_TYPE_2"/>
    <property type="match status" value="1"/>
</dbReference>
<dbReference type="Pfam" id="PF00359">
    <property type="entry name" value="PTS_EIIA_2"/>
    <property type="match status" value="1"/>
</dbReference>
<dbReference type="PANTHER" id="PTHR36203:SF3">
    <property type="entry name" value="PHOSPHOTRANSFERASE IIA COMPONENT SGCA-RELATED"/>
    <property type="match status" value="1"/>
</dbReference>
<evidence type="ECO:0000259" key="7">
    <source>
        <dbReference type="PROSITE" id="PS51094"/>
    </source>
</evidence>
<evidence type="ECO:0000256" key="5">
    <source>
        <dbReference type="ARBA" id="ARBA00022683"/>
    </source>
</evidence>
<dbReference type="STRING" id="700015.Corgl_0673"/>
<dbReference type="PANTHER" id="PTHR36203">
    <property type="entry name" value="ASCORBATE-SPECIFIC PTS SYSTEM EIIA COMPONENT"/>
    <property type="match status" value="1"/>
</dbReference>
<dbReference type="InterPro" id="IPR002178">
    <property type="entry name" value="PTS_EIIA_type-2_dom"/>
</dbReference>
<dbReference type="SUPFAM" id="SSF55804">
    <property type="entry name" value="Phoshotransferase/anion transport protein"/>
    <property type="match status" value="1"/>
</dbReference>
<evidence type="ECO:0000256" key="3">
    <source>
        <dbReference type="ARBA" id="ARBA00022490"/>
    </source>
</evidence>
<sequence length="160" mass="17852">MTRTTKTLSQLIRRENVRISEVVLTWQEAIRLAVEPLVSGGFVEERYVDGIIANTYEFGPYYVLCPDLALLHARPEQGVIAQQLAITILRKPVRFKPEGPDVRLLVALAAKDADSHIEVMRRLAVLLSDPIKLEQIAMASTEDEAFGLFIGTPSTAEHQL</sequence>
<keyword evidence="9" id="KW-1185">Reference proteome</keyword>
<accession>F2N7H1</accession>
<dbReference type="Gene3D" id="3.40.930.10">
    <property type="entry name" value="Mannitol-specific EII, Chain A"/>
    <property type="match status" value="1"/>
</dbReference>
<proteinExistence type="predicted"/>
<name>F2N7H1_CORGP</name>
<keyword evidence="4" id="KW-0808">Transferase</keyword>
<keyword evidence="5" id="KW-0598">Phosphotransferase system</keyword>
<dbReference type="KEGG" id="cgo:Corgl_0673"/>
<dbReference type="InterPro" id="IPR051351">
    <property type="entry name" value="Ascorbate-PTS_EIIA_comp"/>
</dbReference>
<evidence type="ECO:0000256" key="1">
    <source>
        <dbReference type="ARBA" id="ARBA00004496"/>
    </source>
</evidence>
<protein>
    <submittedName>
        <fullName evidence="8">PTS IIA-like nitrogen-regulatory protein PtsN</fullName>
    </submittedName>
</protein>